<name>A0A5C6A1X7_9BACT</name>
<dbReference type="InterPro" id="IPR019052">
    <property type="entry name" value="DUF2383"/>
</dbReference>
<dbReference type="AlphaFoldDB" id="A0A5C6A1X7"/>
<comment type="caution">
    <text evidence="2">The sequence shown here is derived from an EMBL/GenBank/DDBJ whole genome shotgun (WGS) entry which is preliminary data.</text>
</comment>
<proteinExistence type="predicted"/>
<dbReference type="OrthoDB" id="268257at2"/>
<evidence type="ECO:0000313" key="2">
    <source>
        <dbReference type="EMBL" id="TWT93854.1"/>
    </source>
</evidence>
<protein>
    <recommendedName>
        <fullName evidence="1">DUF2383 domain-containing protein</fullName>
    </recommendedName>
</protein>
<dbReference type="RefSeq" id="WP_146522668.1">
    <property type="nucleotide sequence ID" value="NZ_CP151726.1"/>
</dbReference>
<accession>A0A5C6A1X7</accession>
<feature type="domain" description="DUF2383" evidence="1">
    <location>
        <begin position="13"/>
        <end position="122"/>
    </location>
</feature>
<dbReference type="InterPro" id="IPR012347">
    <property type="entry name" value="Ferritin-like"/>
</dbReference>
<dbReference type="Pfam" id="PF09537">
    <property type="entry name" value="DUF2383"/>
    <property type="match status" value="1"/>
</dbReference>
<dbReference type="NCBIfam" id="TIGR02284">
    <property type="entry name" value="PA2169 family four-helix-bundle protein"/>
    <property type="match status" value="1"/>
</dbReference>
<dbReference type="Gene3D" id="1.20.1260.10">
    <property type="match status" value="1"/>
</dbReference>
<dbReference type="InterPro" id="IPR011971">
    <property type="entry name" value="CHP02284"/>
</dbReference>
<evidence type="ECO:0000313" key="3">
    <source>
        <dbReference type="Proteomes" id="UP000320176"/>
    </source>
</evidence>
<organism evidence="2 3">
    <name type="scientific">Stieleria varia</name>
    <dbReference type="NCBI Taxonomy" id="2528005"/>
    <lineage>
        <taxon>Bacteria</taxon>
        <taxon>Pseudomonadati</taxon>
        <taxon>Planctomycetota</taxon>
        <taxon>Planctomycetia</taxon>
        <taxon>Pirellulales</taxon>
        <taxon>Pirellulaceae</taxon>
        <taxon>Stieleria</taxon>
    </lineage>
</organism>
<evidence type="ECO:0000259" key="1">
    <source>
        <dbReference type="Pfam" id="PF09537"/>
    </source>
</evidence>
<dbReference type="InterPro" id="IPR016920">
    <property type="entry name" value="UCP029477"/>
</dbReference>
<dbReference type="Proteomes" id="UP000320176">
    <property type="component" value="Unassembled WGS sequence"/>
</dbReference>
<keyword evidence="3" id="KW-1185">Reference proteome</keyword>
<sequence>MSLETTNDLNKETLDGIQDLIQANLDSEKGFREAAEVVDDIHLTDLFTRMAETRHELATELQSHVQISGGQPRKEGTFLAALHRSLLDLRAKLNGGDATVILIEAERGEDHIKHAYEDVLKKTTGSVLNDVLLSQYSVVKKGHDAIRDLRDAFKAK</sequence>
<dbReference type="EMBL" id="SJPN01000008">
    <property type="protein sequence ID" value="TWT93854.1"/>
    <property type="molecule type" value="Genomic_DNA"/>
</dbReference>
<dbReference type="PIRSF" id="PIRSF029477">
    <property type="entry name" value="UCP029477"/>
    <property type="match status" value="1"/>
</dbReference>
<gene>
    <name evidence="2" type="ORF">Pla52n_56820</name>
</gene>
<reference evidence="2 3" key="1">
    <citation type="submission" date="2019-02" db="EMBL/GenBank/DDBJ databases">
        <title>Deep-cultivation of Planctomycetes and their phenomic and genomic characterization uncovers novel biology.</title>
        <authorList>
            <person name="Wiegand S."/>
            <person name="Jogler M."/>
            <person name="Boedeker C."/>
            <person name="Pinto D."/>
            <person name="Vollmers J."/>
            <person name="Rivas-Marin E."/>
            <person name="Kohn T."/>
            <person name="Peeters S.H."/>
            <person name="Heuer A."/>
            <person name="Rast P."/>
            <person name="Oberbeckmann S."/>
            <person name="Bunk B."/>
            <person name="Jeske O."/>
            <person name="Meyerdierks A."/>
            <person name="Storesund J.E."/>
            <person name="Kallscheuer N."/>
            <person name="Luecker S."/>
            <person name="Lage O.M."/>
            <person name="Pohl T."/>
            <person name="Merkel B.J."/>
            <person name="Hornburger P."/>
            <person name="Mueller R.-W."/>
            <person name="Bruemmer F."/>
            <person name="Labrenz M."/>
            <person name="Spormann A.M."/>
            <person name="Op Den Camp H."/>
            <person name="Overmann J."/>
            <person name="Amann R."/>
            <person name="Jetten M.S.M."/>
            <person name="Mascher T."/>
            <person name="Medema M.H."/>
            <person name="Devos D.P."/>
            <person name="Kaster A.-K."/>
            <person name="Ovreas L."/>
            <person name="Rohde M."/>
            <person name="Galperin M.Y."/>
            <person name="Jogler C."/>
        </authorList>
    </citation>
    <scope>NUCLEOTIDE SEQUENCE [LARGE SCALE GENOMIC DNA]</scope>
    <source>
        <strain evidence="2 3">Pla52n</strain>
    </source>
</reference>